<evidence type="ECO:0000256" key="1">
    <source>
        <dbReference type="SAM" id="Phobius"/>
    </source>
</evidence>
<dbReference type="EMBL" id="PYAW01000004">
    <property type="protein sequence ID" value="PSL45425.1"/>
    <property type="molecule type" value="Genomic_DNA"/>
</dbReference>
<evidence type="ECO:0000313" key="3">
    <source>
        <dbReference type="EMBL" id="PSL45425.1"/>
    </source>
</evidence>
<dbReference type="RefSeq" id="WP_106529760.1">
    <property type="nucleotide sequence ID" value="NZ_PYAW01000004.1"/>
</dbReference>
<gene>
    <name evidence="3" type="ORF">CLV51_104127</name>
</gene>
<dbReference type="InterPro" id="IPR050491">
    <property type="entry name" value="AmpC-like"/>
</dbReference>
<dbReference type="OrthoDB" id="9793489at2"/>
<keyword evidence="1" id="KW-0472">Membrane</keyword>
<accession>A0A2P8HGT8</accession>
<dbReference type="PANTHER" id="PTHR46825:SF9">
    <property type="entry name" value="BETA-LACTAMASE-RELATED DOMAIN-CONTAINING PROTEIN"/>
    <property type="match status" value="1"/>
</dbReference>
<dbReference type="PANTHER" id="PTHR46825">
    <property type="entry name" value="D-ALANYL-D-ALANINE-CARBOXYPEPTIDASE/ENDOPEPTIDASE AMPH"/>
    <property type="match status" value="1"/>
</dbReference>
<evidence type="ECO:0000259" key="2">
    <source>
        <dbReference type="Pfam" id="PF00144"/>
    </source>
</evidence>
<dbReference type="InterPro" id="IPR012338">
    <property type="entry name" value="Beta-lactam/transpept-like"/>
</dbReference>
<dbReference type="Proteomes" id="UP000240971">
    <property type="component" value="Unassembled WGS sequence"/>
</dbReference>
<dbReference type="SUPFAM" id="SSF56601">
    <property type="entry name" value="beta-lactamase/transpeptidase-like"/>
    <property type="match status" value="1"/>
</dbReference>
<keyword evidence="4" id="KW-1185">Reference proteome</keyword>
<keyword evidence="1" id="KW-0812">Transmembrane</keyword>
<organism evidence="3 4">
    <name type="scientific">Chitinophaga niastensis</name>
    <dbReference type="NCBI Taxonomy" id="536980"/>
    <lineage>
        <taxon>Bacteria</taxon>
        <taxon>Pseudomonadati</taxon>
        <taxon>Bacteroidota</taxon>
        <taxon>Chitinophagia</taxon>
        <taxon>Chitinophagales</taxon>
        <taxon>Chitinophagaceae</taxon>
        <taxon>Chitinophaga</taxon>
    </lineage>
</organism>
<feature type="transmembrane region" description="Helical" evidence="1">
    <location>
        <begin position="585"/>
        <end position="607"/>
    </location>
</feature>
<protein>
    <submittedName>
        <fullName evidence="3">CubicO group peptidase (Beta-lactamase class C family)</fullName>
    </submittedName>
</protein>
<feature type="transmembrane region" description="Helical" evidence="1">
    <location>
        <begin position="551"/>
        <end position="573"/>
    </location>
</feature>
<dbReference type="InterPro" id="IPR001466">
    <property type="entry name" value="Beta-lactam-related"/>
</dbReference>
<comment type="caution">
    <text evidence="3">The sequence shown here is derived from an EMBL/GenBank/DDBJ whole genome shotgun (WGS) entry which is preliminary data.</text>
</comment>
<dbReference type="AlphaFoldDB" id="A0A2P8HGT8"/>
<dbReference type="Gene3D" id="3.40.710.10">
    <property type="entry name" value="DD-peptidase/beta-lactamase superfamily"/>
    <property type="match status" value="1"/>
</dbReference>
<reference evidence="3 4" key="1">
    <citation type="submission" date="2018-03" db="EMBL/GenBank/DDBJ databases">
        <title>Genomic Encyclopedia of Archaeal and Bacterial Type Strains, Phase II (KMG-II): from individual species to whole genera.</title>
        <authorList>
            <person name="Goeker M."/>
        </authorList>
    </citation>
    <scope>NUCLEOTIDE SEQUENCE [LARGE SCALE GENOMIC DNA]</scope>
    <source>
        <strain evidence="3 4">DSM 24859</strain>
    </source>
</reference>
<name>A0A2P8HGT8_CHINA</name>
<feature type="transmembrane region" description="Helical" evidence="1">
    <location>
        <begin position="510"/>
        <end position="531"/>
    </location>
</feature>
<evidence type="ECO:0000313" key="4">
    <source>
        <dbReference type="Proteomes" id="UP000240971"/>
    </source>
</evidence>
<feature type="domain" description="Beta-lactamase-related" evidence="2">
    <location>
        <begin position="36"/>
        <end position="352"/>
    </location>
</feature>
<proteinExistence type="predicted"/>
<keyword evidence="1" id="KW-1133">Transmembrane helix</keyword>
<sequence>MKQLLLLALSVLCYYQSSSQKTINTVKQLTDSIRIIVQEQHIPGLMLGITTKDSVLFSGGFGYADLQTKRPVDNQTLCRLGSITKSFVALGILKLVEQGKLQLNDLLKNIAPDVPFQNQWEADHPVRIINLLEHTTGFDDIKFDNAYTLDKKTYTNKDLILLHKNSMVCRWKPGSRYTYCNVNYIILGYIIKKLTGLEYERYLTEELLLPLGMHNTNFNLWGKYPDKEVKEYADSSGLMKQVPSVTVLFGPAASLWSCADDMVKFLQLFLREGSPILSAAGIHDMETPHSSLAAKAGLKTGYAMANASGHLYYKSLFRGHMGSVGTCSSDYLYSHESGIGLVLSSNGNGGLRSIEDLIIQYFERNKPERILKDEPLDKTTISPYLGYYQYEAPRFDLLTFKDRLIVVKVEIDKDNLYYNFFGRKVKLLQTSSLTFREEGTIAPSVIFTRNEAGKRMVVINDQYCEKVSAVATIDKLSIIAITVILALLSLPLGIVSIIASLAGKLKWRRLPLTLLPVLSVMLLIWGLMNFFNALDANYLAYQLRTIGSRSLAIFTGTLLSGLLATITLVLVVKQFKKWPNRFIKWWLLITAVSIFLITLFLLDYGWIGLRTWAM</sequence>
<dbReference type="Pfam" id="PF00144">
    <property type="entry name" value="Beta-lactamase"/>
    <property type="match status" value="1"/>
</dbReference>
<feature type="transmembrane region" description="Helical" evidence="1">
    <location>
        <begin position="476"/>
        <end position="498"/>
    </location>
</feature>